<reference evidence="2" key="1">
    <citation type="submission" date="2021-02" db="EMBL/GenBank/DDBJ databases">
        <authorList>
            <person name="Nowell W R."/>
        </authorList>
    </citation>
    <scope>NUCLEOTIDE SEQUENCE</scope>
</reference>
<accession>A0A814NHZ2</accession>
<evidence type="ECO:0000313" key="2">
    <source>
        <dbReference type="EMBL" id="CAF1092504.1"/>
    </source>
</evidence>
<evidence type="ECO:0000313" key="5">
    <source>
        <dbReference type="Proteomes" id="UP000663877"/>
    </source>
</evidence>
<dbReference type="PANTHER" id="PTHR33173">
    <property type="match status" value="1"/>
</dbReference>
<proteinExistence type="predicted"/>
<feature type="compositionally biased region" description="Acidic residues" evidence="1">
    <location>
        <begin position="763"/>
        <end position="772"/>
    </location>
</feature>
<dbReference type="AlphaFoldDB" id="A0A814NHZ2"/>
<dbReference type="PANTHER" id="PTHR33173:SF2">
    <property type="entry name" value="MYND-TYPE DOMAIN-CONTAINING PROTEIN"/>
    <property type="match status" value="1"/>
</dbReference>
<evidence type="ECO:0000313" key="4">
    <source>
        <dbReference type="Proteomes" id="UP000663832"/>
    </source>
</evidence>
<keyword evidence="4" id="KW-1185">Reference proteome</keyword>
<organism evidence="2 5">
    <name type="scientific">Adineta steineri</name>
    <dbReference type="NCBI Taxonomy" id="433720"/>
    <lineage>
        <taxon>Eukaryota</taxon>
        <taxon>Metazoa</taxon>
        <taxon>Spiralia</taxon>
        <taxon>Gnathifera</taxon>
        <taxon>Rotifera</taxon>
        <taxon>Eurotatoria</taxon>
        <taxon>Bdelloidea</taxon>
        <taxon>Adinetida</taxon>
        <taxon>Adinetidae</taxon>
        <taxon>Adineta</taxon>
    </lineage>
</organism>
<dbReference type="Proteomes" id="UP000663832">
    <property type="component" value="Unassembled WGS sequence"/>
</dbReference>
<feature type="region of interest" description="Disordered" evidence="1">
    <location>
        <begin position="737"/>
        <end position="778"/>
    </location>
</feature>
<gene>
    <name evidence="2" type="ORF">BJG266_LOCUS20891</name>
    <name evidence="3" type="ORF">QVE165_LOCUS35950</name>
</gene>
<dbReference type="EMBL" id="CAJNOI010000121">
    <property type="protein sequence ID" value="CAF1092504.1"/>
    <property type="molecule type" value="Genomic_DNA"/>
</dbReference>
<protein>
    <submittedName>
        <fullName evidence="2">Uncharacterized protein</fullName>
    </submittedName>
</protein>
<dbReference type="Proteomes" id="UP000663877">
    <property type="component" value="Unassembled WGS sequence"/>
</dbReference>
<evidence type="ECO:0000256" key="1">
    <source>
        <dbReference type="SAM" id="MobiDB-lite"/>
    </source>
</evidence>
<dbReference type="EMBL" id="CAJNOM010000354">
    <property type="protein sequence ID" value="CAF1386222.1"/>
    <property type="molecule type" value="Genomic_DNA"/>
</dbReference>
<sequence>MLRTFPRLVLPDNVLSFEGENFLQLVKQACGEVFKELMEVLSINSVYKLLLIEKDILSVFQKNYKELVNISQRACLHSDDGEIMLKPGLRLDFDRFIETLHAINNRNQQQERTSSFNDDILSLLKRLIKSKQINEGSDAQNSYSFLIAFFENILNNIPKNKNNYRYSESVLHFAQALYILGGRNTYEFIRLNLIGSIPALSTLQDSLAKAGASIEEGTFRYDALNQHRTSFNYQVAVCSEDATAVIKKITYNASTNTFHGFSTPLRHGIPISRHFQTDSFDELQGWFENTDRANYLNLHMVQPLMASNPYSSPFILAAYGISNKFKAVDVLHRWIWKFEKSRESSVRIVAFATDCDPRYLLAMRLATSFFAKYNNYSMHDHPNALEIDLPKDWRTWFFMSTRQVFFCFQDPMHLCTKLRNRILSNTASMLIGKEAVSIEVLMDLVQNTSKLAHGLVKTDIDPKDRQNVSSCLKLASDDVSLALEDINNSLATRIYLYLLRCIVLAYVEHNTSIVDRIYNSWLAVFICRIWQTWLLIVDKKDMIGYYSEYKKDNLFITVPTHFSIELNAHTLLAICLLVRQHQLPDSSLLISNYHSQSCESTFRLTRSMSGAFSSVVNFTTDQFLKRAGKLSVLTDLESKSESGQLDCPLQFPKHHKRRRKRLALKKIASSASDDDHLSNANIKNVISRAFDDAYNLLAKLGVNIVLEKKKMNSIDGVSSFVRTQFENKFKKISYDDSQSYSSDEESSEYLKSNVDLSPRSDDDCSSEDDDDIPSLSANGKQQFHGMRIFDNVSPSVSNSYFKVDIDGKKQFIHKQTACWLLADGKANLSADRLKRVQQSSR</sequence>
<dbReference type="OrthoDB" id="10064970at2759"/>
<comment type="caution">
    <text evidence="2">The sequence shown here is derived from an EMBL/GenBank/DDBJ whole genome shotgun (WGS) entry which is preliminary data.</text>
</comment>
<evidence type="ECO:0000313" key="3">
    <source>
        <dbReference type="EMBL" id="CAF1386222.1"/>
    </source>
</evidence>
<name>A0A814NHZ2_9BILA</name>